<dbReference type="InterPro" id="IPR002686">
    <property type="entry name" value="Transposase_17"/>
</dbReference>
<dbReference type="Proteomes" id="UP000060787">
    <property type="component" value="Chromosome"/>
</dbReference>
<dbReference type="NCBIfam" id="NF047646">
    <property type="entry name" value="REP_Tyr_transpos"/>
    <property type="match status" value="1"/>
</dbReference>
<dbReference type="STRING" id="84531.LA76x_4506"/>
<name>A0A0S2FGF2_LYSAN</name>
<dbReference type="InterPro" id="IPR052715">
    <property type="entry name" value="RAYT_transposase"/>
</dbReference>
<dbReference type="GO" id="GO:0043565">
    <property type="term" value="F:sequence-specific DNA binding"/>
    <property type="evidence" value="ECO:0007669"/>
    <property type="project" value="TreeGrafter"/>
</dbReference>
<dbReference type="KEGG" id="lab:LA76x_4506"/>
<gene>
    <name evidence="2" type="ORF">LA76x_4506</name>
</gene>
<accession>A0A0S2FGF2</accession>
<dbReference type="Pfam" id="PF01797">
    <property type="entry name" value="Y1_Tnp"/>
    <property type="match status" value="1"/>
</dbReference>
<protein>
    <submittedName>
        <fullName evidence="2">Transposase IS200 like family protein</fullName>
    </submittedName>
</protein>
<dbReference type="AlphaFoldDB" id="A0A0S2FGF2"/>
<sequence length="145" mass="16250">MFADPRLATAATDALLDIRLWPRSRLLAWVLMPDHWHGLVELGAWETLPDLMRRLKSNTARQVRFVLPLACSVWAPAYHDRALRHDDCLLTAARYLVANPLRAGLVRRVGDYPHWGALWIEGVPPTARAAPPHALCRRIAPVGAA</sequence>
<reference evidence="2 3" key="1">
    <citation type="journal article" date="2015" name="BMC Genomics">
        <title>Comparative genomics and metabolic profiling of the genus Lysobacter.</title>
        <authorList>
            <person name="de Bruijn I."/>
            <person name="Cheng X."/>
            <person name="de Jager V."/>
            <person name="Exposito R.G."/>
            <person name="Watrous J."/>
            <person name="Patel N."/>
            <person name="Postma J."/>
            <person name="Dorrestein P.C."/>
            <person name="Kobayashi D."/>
            <person name="Raaijmakers J.M."/>
        </authorList>
    </citation>
    <scope>NUCLEOTIDE SEQUENCE [LARGE SCALE GENOMIC DNA]</scope>
    <source>
        <strain evidence="2 3">76</strain>
    </source>
</reference>
<organism evidence="2 3">
    <name type="scientific">Lysobacter antibioticus</name>
    <dbReference type="NCBI Taxonomy" id="84531"/>
    <lineage>
        <taxon>Bacteria</taxon>
        <taxon>Pseudomonadati</taxon>
        <taxon>Pseudomonadota</taxon>
        <taxon>Gammaproteobacteria</taxon>
        <taxon>Lysobacterales</taxon>
        <taxon>Lysobacteraceae</taxon>
        <taxon>Lysobacter</taxon>
    </lineage>
</organism>
<dbReference type="InterPro" id="IPR036515">
    <property type="entry name" value="Transposase_17_sf"/>
</dbReference>
<dbReference type="Gene3D" id="3.30.70.1290">
    <property type="entry name" value="Transposase IS200-like"/>
    <property type="match status" value="1"/>
</dbReference>
<evidence type="ECO:0000313" key="3">
    <source>
        <dbReference type="Proteomes" id="UP000060787"/>
    </source>
</evidence>
<dbReference type="EMBL" id="CP011129">
    <property type="protein sequence ID" value="ALN82614.1"/>
    <property type="molecule type" value="Genomic_DNA"/>
</dbReference>
<dbReference type="PATRIC" id="fig|84531.8.peg.4505"/>
<dbReference type="PANTHER" id="PTHR36966:SF1">
    <property type="entry name" value="REP-ASSOCIATED TYROSINE TRANSPOSASE"/>
    <property type="match status" value="1"/>
</dbReference>
<keyword evidence="3" id="KW-1185">Reference proteome</keyword>
<dbReference type="SUPFAM" id="SSF143422">
    <property type="entry name" value="Transposase IS200-like"/>
    <property type="match status" value="1"/>
</dbReference>
<feature type="domain" description="Transposase IS200-like" evidence="1">
    <location>
        <begin position="1"/>
        <end position="99"/>
    </location>
</feature>
<dbReference type="PANTHER" id="PTHR36966">
    <property type="entry name" value="REP-ASSOCIATED TYROSINE TRANSPOSASE"/>
    <property type="match status" value="1"/>
</dbReference>
<evidence type="ECO:0000259" key="1">
    <source>
        <dbReference type="SMART" id="SM01321"/>
    </source>
</evidence>
<dbReference type="GO" id="GO:0006313">
    <property type="term" value="P:DNA transposition"/>
    <property type="evidence" value="ECO:0007669"/>
    <property type="project" value="InterPro"/>
</dbReference>
<dbReference type="GO" id="GO:0004803">
    <property type="term" value="F:transposase activity"/>
    <property type="evidence" value="ECO:0007669"/>
    <property type="project" value="InterPro"/>
</dbReference>
<proteinExistence type="predicted"/>
<dbReference type="SMART" id="SM01321">
    <property type="entry name" value="Y1_Tnp"/>
    <property type="match status" value="1"/>
</dbReference>
<evidence type="ECO:0000313" key="2">
    <source>
        <dbReference type="EMBL" id="ALN82614.1"/>
    </source>
</evidence>